<evidence type="ECO:0000313" key="3">
    <source>
        <dbReference type="Proteomes" id="UP001369815"/>
    </source>
</evidence>
<dbReference type="Pfam" id="PF00106">
    <property type="entry name" value="adh_short"/>
    <property type="match status" value="1"/>
</dbReference>
<dbReference type="SUPFAM" id="SSF51735">
    <property type="entry name" value="NAD(P)-binding Rossmann-fold domains"/>
    <property type="match status" value="1"/>
</dbReference>
<reference evidence="2 3" key="1">
    <citation type="journal article" date="2024" name="Front Chem Biol">
        <title>Unveiling the potential of Daldinia eschscholtzii MFLUCC 19-0629 through bioactivity and bioinformatics studies for enhanced sustainable agriculture production.</title>
        <authorList>
            <person name="Brooks S."/>
            <person name="Weaver J.A."/>
            <person name="Klomchit A."/>
            <person name="Alharthi S.A."/>
            <person name="Onlamun T."/>
            <person name="Nurani R."/>
            <person name="Vong T.K."/>
            <person name="Alberti F."/>
            <person name="Greco C."/>
        </authorList>
    </citation>
    <scope>NUCLEOTIDE SEQUENCE [LARGE SCALE GENOMIC DNA]</scope>
    <source>
        <strain evidence="2">MFLUCC 19-0629</strain>
    </source>
</reference>
<name>A0AAX6M982_9PEZI</name>
<dbReference type="Proteomes" id="UP001369815">
    <property type="component" value="Unassembled WGS sequence"/>
</dbReference>
<dbReference type="InterPro" id="IPR002347">
    <property type="entry name" value="SDR_fam"/>
</dbReference>
<dbReference type="PANTHER" id="PTHR43157:SF31">
    <property type="entry name" value="PHOSPHATIDYLINOSITOL-GLYCAN BIOSYNTHESIS CLASS F PROTEIN"/>
    <property type="match status" value="1"/>
</dbReference>
<evidence type="ECO:0000256" key="1">
    <source>
        <dbReference type="ARBA" id="ARBA00023002"/>
    </source>
</evidence>
<comment type="caution">
    <text evidence="2">The sequence shown here is derived from an EMBL/GenBank/DDBJ whole genome shotgun (WGS) entry which is preliminary data.</text>
</comment>
<evidence type="ECO:0008006" key="4">
    <source>
        <dbReference type="Google" id="ProtNLM"/>
    </source>
</evidence>
<dbReference type="AlphaFoldDB" id="A0AAX6M982"/>
<dbReference type="Gene3D" id="3.40.50.720">
    <property type="entry name" value="NAD(P)-binding Rossmann-like Domain"/>
    <property type="match status" value="1"/>
</dbReference>
<protein>
    <recommendedName>
        <fullName evidence="4">Short-chain dehydrogenase/reductase</fullName>
    </recommendedName>
</protein>
<gene>
    <name evidence="2" type="ORF">Daesc_009312</name>
</gene>
<sequence>MSVSYNPLENLVMAVTFDVSPEKEGSLLNYFYRQIFERPAEVRGVDLSGKTAIVTGSNTGIGRECSRQLLDLGLSKLILAVRNVAKGQAAAAELSMGRDLKEGAIEVWELDYSSYDSIRSFVERTKTLERLHIVILNSAIITTKINHNLKTGHEDIIQINYISTALLTILLLPVVKAKRVPTEPPGRITLVSSDTAAWAKLGDVDEGSIISSLDEHRKGLTGFNRVCISKLLGQLFLVELAKRVSSSVTVVNTATPMMVYDSDFSRQTVTTFLGRIAEFFRRLIGYTSAVGARMVVDAAVRHGEETHGQYLGLHKLKPMAPIVYTPKGERLAATIWKETLQEFSFAGVEDILKEVNGR</sequence>
<accession>A0AAX6M982</accession>
<dbReference type="EMBL" id="JBANMG010000009">
    <property type="protein sequence ID" value="KAK6949238.1"/>
    <property type="molecule type" value="Genomic_DNA"/>
</dbReference>
<evidence type="ECO:0000313" key="2">
    <source>
        <dbReference type="EMBL" id="KAK6949238.1"/>
    </source>
</evidence>
<keyword evidence="3" id="KW-1185">Reference proteome</keyword>
<keyword evidence="1" id="KW-0560">Oxidoreductase</keyword>
<organism evidence="2 3">
    <name type="scientific">Daldinia eschscholtzii</name>
    <dbReference type="NCBI Taxonomy" id="292717"/>
    <lineage>
        <taxon>Eukaryota</taxon>
        <taxon>Fungi</taxon>
        <taxon>Dikarya</taxon>
        <taxon>Ascomycota</taxon>
        <taxon>Pezizomycotina</taxon>
        <taxon>Sordariomycetes</taxon>
        <taxon>Xylariomycetidae</taxon>
        <taxon>Xylariales</taxon>
        <taxon>Hypoxylaceae</taxon>
        <taxon>Daldinia</taxon>
    </lineage>
</organism>
<dbReference type="GO" id="GO:0016491">
    <property type="term" value="F:oxidoreductase activity"/>
    <property type="evidence" value="ECO:0007669"/>
    <property type="project" value="UniProtKB-KW"/>
</dbReference>
<dbReference type="PANTHER" id="PTHR43157">
    <property type="entry name" value="PHOSPHATIDYLINOSITOL-GLYCAN BIOSYNTHESIS CLASS F PROTEIN-RELATED"/>
    <property type="match status" value="1"/>
</dbReference>
<proteinExistence type="predicted"/>
<dbReference type="InterPro" id="IPR036291">
    <property type="entry name" value="NAD(P)-bd_dom_sf"/>
</dbReference>